<evidence type="ECO:0000313" key="1">
    <source>
        <dbReference type="EMBL" id="MFC7750511.1"/>
    </source>
</evidence>
<dbReference type="Proteomes" id="UP001596528">
    <property type="component" value="Unassembled WGS sequence"/>
</dbReference>
<dbReference type="SUPFAM" id="SSF48208">
    <property type="entry name" value="Six-hairpin glycosidases"/>
    <property type="match status" value="1"/>
</dbReference>
<organism evidence="1 2">
    <name type="scientific">Paenibacillus thermoaerophilus</name>
    <dbReference type="NCBI Taxonomy" id="1215385"/>
    <lineage>
        <taxon>Bacteria</taxon>
        <taxon>Bacillati</taxon>
        <taxon>Bacillota</taxon>
        <taxon>Bacilli</taxon>
        <taxon>Bacillales</taxon>
        <taxon>Paenibacillaceae</taxon>
        <taxon>Paenibacillus</taxon>
    </lineage>
</organism>
<dbReference type="EMBL" id="JBHTGQ010000023">
    <property type="protein sequence ID" value="MFC7750511.1"/>
    <property type="molecule type" value="Genomic_DNA"/>
</dbReference>
<accession>A0ABW2V2X9</accession>
<keyword evidence="2" id="KW-1185">Reference proteome</keyword>
<protein>
    <submittedName>
        <fullName evidence="1">Uncharacterized protein</fullName>
    </submittedName>
</protein>
<gene>
    <name evidence="1" type="ORF">ACFQWB_11310</name>
</gene>
<proteinExistence type="predicted"/>
<evidence type="ECO:0000313" key="2">
    <source>
        <dbReference type="Proteomes" id="UP001596528"/>
    </source>
</evidence>
<comment type="caution">
    <text evidence="1">The sequence shown here is derived from an EMBL/GenBank/DDBJ whole genome shotgun (WGS) entry which is preliminary data.</text>
</comment>
<name>A0ABW2V2X9_9BACL</name>
<sequence>MSPLTGKRVAVITETDSDLLFCMKTLDPRLIVAKPSEALAIDWNAVDSIAILGGADAEPLLLPPPLRNRIERECAAGKRVFAEYTGSIGHVYFESPASTRYARLAVVSPDWLPDEPVGALIDDQCGERLRPHAFTCAPVKPLLSYAVAHAHDRMAPADLHEDAASQERALWFEAEGRLLVCAFRLANFVRARHAPHERVRKLIGFILNWLYGAETDLKPFPRSYRVASETRGNEPVTEADIRRTADRALLWIRRSGILLRDGADGAREGLGTEIDYTGRQRVSRYLRVDCIGELAFPFWLHGVLAGDEESRRISENLAAYVFDHYVNREPGPLYGMMRWTDQAWGVCYQDDAARAILPQLFRCFYEGTDNRLRECEDVLQFLIRTTGTDGTRPFRTDNNKLTAEELERLRSTPGNLPSAHYNAYYYAALCIAYRLTGRDEYRRTALAGLSTIMNAYPNTKREQSQTQELCRLILPLSWLYAVTGDELHLQWLYRVARDLQAFAHPCGAYLEWDDGYAAAMRHKAGAGESSLLCRNGDPVADLLYSNNWLAIGWMQAYFITGDSWFKERWTDTARFMAGAQIVSDNPVIDGAWARAFDVERNEVFGSPADAGWGPWAIESGWTVAEITSGLLMGLLESKLKPLHRAERFSSSSS</sequence>
<dbReference type="RefSeq" id="WP_138787893.1">
    <property type="nucleotide sequence ID" value="NZ_JBHTGQ010000023.1"/>
</dbReference>
<reference evidence="2" key="1">
    <citation type="journal article" date="2019" name="Int. J. Syst. Evol. Microbiol.">
        <title>The Global Catalogue of Microorganisms (GCM) 10K type strain sequencing project: providing services to taxonomists for standard genome sequencing and annotation.</title>
        <authorList>
            <consortium name="The Broad Institute Genomics Platform"/>
            <consortium name="The Broad Institute Genome Sequencing Center for Infectious Disease"/>
            <person name="Wu L."/>
            <person name="Ma J."/>
        </authorList>
    </citation>
    <scope>NUCLEOTIDE SEQUENCE [LARGE SCALE GENOMIC DNA]</scope>
    <source>
        <strain evidence="2">JCM 18657</strain>
    </source>
</reference>
<dbReference type="InterPro" id="IPR008928">
    <property type="entry name" value="6-hairpin_glycosidase_sf"/>
</dbReference>